<keyword evidence="22" id="KW-1185">Reference proteome</keyword>
<dbReference type="EC" id="3.1.1.3" evidence="6"/>
<dbReference type="GO" id="GO:0032585">
    <property type="term" value="C:multivesicular body membrane"/>
    <property type="evidence" value="ECO:0007669"/>
    <property type="project" value="UniProtKB-SubCell"/>
</dbReference>
<keyword evidence="7" id="KW-0812">Transmembrane</keyword>
<feature type="domain" description="Fungal lipase-type" evidence="20">
    <location>
        <begin position="418"/>
        <end position="446"/>
    </location>
</feature>
<evidence type="ECO:0000256" key="9">
    <source>
        <dbReference type="ARBA" id="ARBA00022801"/>
    </source>
</evidence>
<evidence type="ECO:0000256" key="11">
    <source>
        <dbReference type="ARBA" id="ARBA00022968"/>
    </source>
</evidence>
<dbReference type="GO" id="GO:0005775">
    <property type="term" value="C:vacuolar lumen"/>
    <property type="evidence" value="ECO:0007669"/>
    <property type="project" value="TreeGrafter"/>
</dbReference>
<dbReference type="GO" id="GO:0004620">
    <property type="term" value="F:phospholipase activity"/>
    <property type="evidence" value="ECO:0007669"/>
    <property type="project" value="TreeGrafter"/>
</dbReference>
<keyword evidence="13" id="KW-0072">Autophagy</keyword>
<sequence>MGRRTSAEKADETLGLLAPATTQPPVKQVGLWRAAKILAGSLLLLGALGYFGHTVEMVPWHPDDRPAEGAERPELTLRDVYVQSMPRPPDALVSLSAQGTTAGRMALRAWFDDQAQMARRRGYAFPFRLGRWQAPAEENSAEHGDLAMTETETGGQRYPIMFSNGYGGRGEPMVAADGMHINAGDAGASAAAGGVKARGTARLLERMRSRYLESKHGRTHSYWSATPQRQPATRAQRDKNSDGSDDPEPPEHEPEPEPKPEPPVRWNYYVEDGLRVPNITHKPTLASLARMVANAYQPTTSETWEQLGDLWDTHDSFGWAADGLRGHVFADARNRTVVISLKGTSSTFFLGGGSETSARDKYNDNRLFSCCCAYVDFTWSTVCDCHVAGNRCDSTCLQEAMSDETADNYFFAAAQIFMDVVQRYPEANIVLAGHSLGGAVATLLGLTFGLPAVGFEAPGDRLASERLHLPQPPGSVQRRLPLFHVGNTADPVYMGMCAGRTSSCYYAGYAMESRCHNGRQLVFDTVGRRDWRLDIRHHRINEIIYLVIEPWGITDPEERFPELRFESAKCRDCGLWNFVNETSPQGQ</sequence>
<dbReference type="Pfam" id="PF01764">
    <property type="entry name" value="Lipase_3"/>
    <property type="match status" value="1"/>
</dbReference>
<keyword evidence="16" id="KW-0325">Glycoprotein</keyword>
<keyword evidence="10" id="KW-0442">Lipid degradation</keyword>
<keyword evidence="14" id="KW-0443">Lipid metabolism</keyword>
<feature type="region of interest" description="Disordered" evidence="19">
    <location>
        <begin position="215"/>
        <end position="265"/>
    </location>
</feature>
<evidence type="ECO:0000256" key="4">
    <source>
        <dbReference type="ARBA" id="ARBA00010701"/>
    </source>
</evidence>
<dbReference type="InterPro" id="IPR029058">
    <property type="entry name" value="AB_hydrolase_fold"/>
</dbReference>
<gene>
    <name evidence="21" type="primary">ATG15</name>
    <name evidence="21" type="ORF">LPJ53_002725</name>
</gene>
<dbReference type="AlphaFoldDB" id="A0A9W7Y3N8"/>
<dbReference type="CDD" id="cd00519">
    <property type="entry name" value="Lipase_3"/>
    <property type="match status" value="1"/>
</dbReference>
<evidence type="ECO:0000256" key="1">
    <source>
        <dbReference type="ARBA" id="ARBA00001024"/>
    </source>
</evidence>
<evidence type="ECO:0000256" key="13">
    <source>
        <dbReference type="ARBA" id="ARBA00023006"/>
    </source>
</evidence>
<keyword evidence="12" id="KW-1133">Transmembrane helix</keyword>
<evidence type="ECO:0000256" key="19">
    <source>
        <dbReference type="SAM" id="MobiDB-lite"/>
    </source>
</evidence>
<dbReference type="Gene3D" id="3.40.50.1820">
    <property type="entry name" value="alpha/beta hydrolase"/>
    <property type="match status" value="1"/>
</dbReference>
<evidence type="ECO:0000256" key="17">
    <source>
        <dbReference type="ARBA" id="ARBA00024663"/>
    </source>
</evidence>
<dbReference type="OrthoDB" id="58570at2759"/>
<feature type="compositionally biased region" description="Basic and acidic residues" evidence="19">
    <location>
        <begin position="249"/>
        <end position="262"/>
    </location>
</feature>
<dbReference type="GO" id="GO:0006660">
    <property type="term" value="P:phosphatidylserine catabolic process"/>
    <property type="evidence" value="ECO:0007669"/>
    <property type="project" value="TreeGrafter"/>
</dbReference>
<dbReference type="PANTHER" id="PTHR47175:SF2">
    <property type="entry name" value="LIPASE ATG15-RELATED"/>
    <property type="match status" value="1"/>
</dbReference>
<evidence type="ECO:0000256" key="16">
    <source>
        <dbReference type="ARBA" id="ARBA00023180"/>
    </source>
</evidence>
<dbReference type="GO" id="GO:0034496">
    <property type="term" value="P:multivesicular body membrane disassembly"/>
    <property type="evidence" value="ECO:0007669"/>
    <property type="project" value="TreeGrafter"/>
</dbReference>
<organism evidence="21 22">
    <name type="scientific">Coemansia erecta</name>
    <dbReference type="NCBI Taxonomy" id="147472"/>
    <lineage>
        <taxon>Eukaryota</taxon>
        <taxon>Fungi</taxon>
        <taxon>Fungi incertae sedis</taxon>
        <taxon>Zoopagomycota</taxon>
        <taxon>Kickxellomycotina</taxon>
        <taxon>Kickxellomycetes</taxon>
        <taxon>Kickxellales</taxon>
        <taxon>Kickxellaceae</taxon>
        <taxon>Coemansia</taxon>
    </lineage>
</organism>
<accession>A0A9W7Y3N8</accession>
<comment type="caution">
    <text evidence="21">The sequence shown here is derived from an EMBL/GenBank/DDBJ whole genome shotgun (WGS) entry which is preliminary data.</text>
</comment>
<keyword evidence="8" id="KW-0967">Endosome</keyword>
<dbReference type="SUPFAM" id="SSF53474">
    <property type="entry name" value="alpha/beta-Hydrolases"/>
    <property type="match status" value="1"/>
</dbReference>
<evidence type="ECO:0000256" key="15">
    <source>
        <dbReference type="ARBA" id="ARBA00023136"/>
    </source>
</evidence>
<comment type="catalytic activity">
    <reaction evidence="1">
        <text>a triacylglycerol + H2O = a diacylglycerol + a fatty acid + H(+)</text>
        <dbReference type="Rhea" id="RHEA:12044"/>
        <dbReference type="ChEBI" id="CHEBI:15377"/>
        <dbReference type="ChEBI" id="CHEBI:15378"/>
        <dbReference type="ChEBI" id="CHEBI:17855"/>
        <dbReference type="ChEBI" id="CHEBI:18035"/>
        <dbReference type="ChEBI" id="CHEBI:28868"/>
        <dbReference type="EC" id="3.1.1.3"/>
    </reaction>
</comment>
<evidence type="ECO:0000256" key="14">
    <source>
        <dbReference type="ARBA" id="ARBA00023098"/>
    </source>
</evidence>
<dbReference type="GO" id="GO:0046461">
    <property type="term" value="P:neutral lipid catabolic process"/>
    <property type="evidence" value="ECO:0007669"/>
    <property type="project" value="TreeGrafter"/>
</dbReference>
<reference evidence="21" key="1">
    <citation type="submission" date="2022-07" db="EMBL/GenBank/DDBJ databases">
        <title>Phylogenomic reconstructions and comparative analyses of Kickxellomycotina fungi.</title>
        <authorList>
            <person name="Reynolds N.K."/>
            <person name="Stajich J.E."/>
            <person name="Barry K."/>
            <person name="Grigoriev I.V."/>
            <person name="Crous P."/>
            <person name="Smith M.E."/>
        </authorList>
    </citation>
    <scope>NUCLEOTIDE SEQUENCE</scope>
    <source>
        <strain evidence="21">NBRC 32514</strain>
    </source>
</reference>
<comment type="subunit">
    <text evidence="5">Binds to both phosphatidylinositol (PI) and phosphatidylinositol 3,5-bisphosphate (PIP2).</text>
</comment>
<dbReference type="InterPro" id="IPR050805">
    <property type="entry name" value="ATG15_Lipase"/>
</dbReference>
<evidence type="ECO:0000256" key="6">
    <source>
        <dbReference type="ARBA" id="ARBA00013279"/>
    </source>
</evidence>
<keyword evidence="11" id="KW-0735">Signal-anchor</keyword>
<comment type="function">
    <text evidence="17">Lipase which is essential for lysis of subvacuolar cytoplasm to vacuole targeted bodies and intravacuolar autophagic bodies. Involved in the lysis of intravacuolar multivesicular body (MVB) vesicles. The intravacuolar membrane disintegration by ATG15 is critical to life span extension.</text>
</comment>
<dbReference type="EMBL" id="JANBOJ010000090">
    <property type="protein sequence ID" value="KAJ1722895.1"/>
    <property type="molecule type" value="Genomic_DNA"/>
</dbReference>
<evidence type="ECO:0000259" key="20">
    <source>
        <dbReference type="Pfam" id="PF01764"/>
    </source>
</evidence>
<evidence type="ECO:0000256" key="5">
    <source>
        <dbReference type="ARBA" id="ARBA00011137"/>
    </source>
</evidence>
<dbReference type="Proteomes" id="UP001149813">
    <property type="component" value="Unassembled WGS sequence"/>
</dbReference>
<dbReference type="InterPro" id="IPR002921">
    <property type="entry name" value="Fungal_lipase-type"/>
</dbReference>
<evidence type="ECO:0000256" key="12">
    <source>
        <dbReference type="ARBA" id="ARBA00022989"/>
    </source>
</evidence>
<comment type="similarity">
    <text evidence="4">Belongs to the AB hydrolase superfamily. Lipase family.</text>
</comment>
<evidence type="ECO:0000256" key="3">
    <source>
        <dbReference type="ARBA" id="ARBA00004343"/>
    </source>
</evidence>
<protein>
    <recommendedName>
        <fullName evidence="6">triacylglycerol lipase</fullName>
        <ecNumber evidence="6">3.1.1.3</ecNumber>
    </recommendedName>
    <alternativeName>
        <fullName evidence="18">Autophagy-related protein 15</fullName>
    </alternativeName>
</protein>
<evidence type="ECO:0000256" key="2">
    <source>
        <dbReference type="ARBA" id="ARBA00004270"/>
    </source>
</evidence>
<dbReference type="GO" id="GO:0004806">
    <property type="term" value="F:triacylglycerol lipase activity"/>
    <property type="evidence" value="ECO:0007669"/>
    <property type="project" value="UniProtKB-EC"/>
</dbReference>
<comment type="subcellular location">
    <subcellularLocation>
        <location evidence="3">Endosome</location>
        <location evidence="3">Multivesicular body membrane</location>
        <topology evidence="3">Single-pass type II membrane protein</topology>
    </subcellularLocation>
    <subcellularLocation>
        <location evidence="2">Prevacuolar compartment membrane</location>
        <topology evidence="2">Single-pass type II membrane protein</topology>
    </subcellularLocation>
</comment>
<evidence type="ECO:0000256" key="10">
    <source>
        <dbReference type="ARBA" id="ARBA00022963"/>
    </source>
</evidence>
<evidence type="ECO:0000256" key="7">
    <source>
        <dbReference type="ARBA" id="ARBA00022692"/>
    </source>
</evidence>
<proteinExistence type="inferred from homology"/>
<feature type="compositionally biased region" description="Polar residues" evidence="19">
    <location>
        <begin position="221"/>
        <end position="233"/>
    </location>
</feature>
<evidence type="ECO:0000313" key="22">
    <source>
        <dbReference type="Proteomes" id="UP001149813"/>
    </source>
</evidence>
<evidence type="ECO:0000256" key="18">
    <source>
        <dbReference type="ARBA" id="ARBA00029828"/>
    </source>
</evidence>
<keyword evidence="9 21" id="KW-0378">Hydrolase</keyword>
<evidence type="ECO:0000256" key="8">
    <source>
        <dbReference type="ARBA" id="ARBA00022753"/>
    </source>
</evidence>
<name>A0A9W7Y3N8_9FUNG</name>
<dbReference type="GO" id="GO:0034727">
    <property type="term" value="P:piecemeal microautophagy of the nucleus"/>
    <property type="evidence" value="ECO:0007669"/>
    <property type="project" value="TreeGrafter"/>
</dbReference>
<dbReference type="PANTHER" id="PTHR47175">
    <property type="entry name" value="LIPASE ATG15-RELATED"/>
    <property type="match status" value="1"/>
</dbReference>
<evidence type="ECO:0000313" key="21">
    <source>
        <dbReference type="EMBL" id="KAJ1722895.1"/>
    </source>
</evidence>
<keyword evidence="15" id="KW-0472">Membrane</keyword>